<dbReference type="Pfam" id="PF00498">
    <property type="entry name" value="FHA"/>
    <property type="match status" value="1"/>
</dbReference>
<name>A0A1Y2G261_9BASI</name>
<sequence>MADSEYDLSQSQTQTQPQTQLAASQALHPTPPSFPTNLWGLLVSLAPPSASLAAIPQIPYVERPARIELPWNDTAKNELTVGRAPKSGLVLAGNKISAKHARIFWDEEEEVVKLEDISTNGTWVRDSKVGKGNVTVLDNGDSIVFGPPTSNFAHDFRYTFHCSSSGAASRSPPWEFGGSDGGGLREAYEVFGQIGKGSFATVHKGVQKSTGSLVAIKVIAKQRFIKNPKTMEMFTREVNIMKKLDHKFCVKCIDHYEDAQRIWLVLEYVDGGDLLDYIMNRKGLSEGETREIALMVCEAVAYLHSQGVAHRDLKPENLLLTRGLRPLCKVTDFGLAKMVSDGTMLKTMCGTPTYLAPEVILKNDPNAGYGPVVDAWSVGVILYSCMTNQTPFDESESTPLPERMLARRVDFSPLEEANVSPTAIDFINKLLLADPNKRMTIKQALNHPWLASTANPDAATLPLLVSSLPYNGGGHSSSLAPAISTASDSFVDSQGMNNLRIAGSPARQSLASASITTPDRVAEDIATEAGDISIDVASTVGLPTPNISHTNSFTHLPAVNGDLAMTDDHLNGATSNGHATSPTSVKRKQPASAFSSESELDDSPARDGAQGEGSAMSLDASFVAPPPPLPLPTPSVPLEPQQSLPFDLPAVPESKVLEVESKEEPAPEIEEEAPGPEVQEEEAPKPKRSTRRTSAASSARASTTPRRRSARPSRGATPAAASESDPNEERTPEPAPVVGMTTRRRAKAARLA</sequence>
<feature type="binding site" evidence="7">
    <location>
        <position position="221"/>
    </location>
    <ligand>
        <name>ATP</name>
        <dbReference type="ChEBI" id="CHEBI:30616"/>
    </ligand>
</feature>
<dbReference type="Proteomes" id="UP000193467">
    <property type="component" value="Unassembled WGS sequence"/>
</dbReference>
<feature type="compositionally biased region" description="Low complexity" evidence="8">
    <location>
        <begin position="692"/>
        <end position="704"/>
    </location>
</feature>
<evidence type="ECO:0000256" key="1">
    <source>
        <dbReference type="ARBA" id="ARBA00005575"/>
    </source>
</evidence>
<dbReference type="InterPro" id="IPR011009">
    <property type="entry name" value="Kinase-like_dom_sf"/>
</dbReference>
<dbReference type="Gene3D" id="2.60.200.20">
    <property type="match status" value="1"/>
</dbReference>
<dbReference type="EMBL" id="MCGR01000002">
    <property type="protein sequence ID" value="ORY91469.1"/>
    <property type="molecule type" value="Genomic_DNA"/>
</dbReference>
<evidence type="ECO:0000256" key="7">
    <source>
        <dbReference type="PROSITE-ProRule" id="PRU10141"/>
    </source>
</evidence>
<dbReference type="FunFam" id="3.30.200.20:FF:000315">
    <property type="entry name" value="Calcium-dependent protein kinase 3"/>
    <property type="match status" value="1"/>
</dbReference>
<dbReference type="SUPFAM" id="SSF56112">
    <property type="entry name" value="Protein kinase-like (PK-like)"/>
    <property type="match status" value="1"/>
</dbReference>
<keyword evidence="5 11" id="KW-0418">Kinase</keyword>
<evidence type="ECO:0000259" key="10">
    <source>
        <dbReference type="PROSITE" id="PS50011"/>
    </source>
</evidence>
<dbReference type="PROSITE" id="PS00108">
    <property type="entry name" value="PROTEIN_KINASE_ST"/>
    <property type="match status" value="1"/>
</dbReference>
<feature type="region of interest" description="Disordered" evidence="8">
    <location>
        <begin position="567"/>
        <end position="752"/>
    </location>
</feature>
<dbReference type="InterPro" id="IPR008984">
    <property type="entry name" value="SMAD_FHA_dom_sf"/>
</dbReference>
<dbReference type="PROSITE" id="PS00107">
    <property type="entry name" value="PROTEIN_KINASE_ATP"/>
    <property type="match status" value="1"/>
</dbReference>
<keyword evidence="4 7" id="KW-0547">Nucleotide-binding</keyword>
<dbReference type="GO" id="GO:0005524">
    <property type="term" value="F:ATP binding"/>
    <property type="evidence" value="ECO:0007669"/>
    <property type="project" value="UniProtKB-UniRule"/>
</dbReference>
<dbReference type="SMART" id="SM00220">
    <property type="entry name" value="S_TKc"/>
    <property type="match status" value="1"/>
</dbReference>
<evidence type="ECO:0000256" key="6">
    <source>
        <dbReference type="ARBA" id="ARBA00022840"/>
    </source>
</evidence>
<dbReference type="InterPro" id="IPR008271">
    <property type="entry name" value="Ser/Thr_kinase_AS"/>
</dbReference>
<feature type="compositionally biased region" description="Low complexity" evidence="8">
    <location>
        <begin position="8"/>
        <end position="27"/>
    </location>
</feature>
<comment type="similarity">
    <text evidence="1">Belongs to the protein kinase superfamily. CAMK Ser/Thr protein kinase family. CHEK2 subfamily.</text>
</comment>
<gene>
    <name evidence="11" type="ORF">BCR35DRAFT_298630</name>
</gene>
<evidence type="ECO:0000256" key="5">
    <source>
        <dbReference type="ARBA" id="ARBA00022777"/>
    </source>
</evidence>
<dbReference type="GO" id="GO:0004674">
    <property type="term" value="F:protein serine/threonine kinase activity"/>
    <property type="evidence" value="ECO:0007669"/>
    <property type="project" value="UniProtKB-KW"/>
</dbReference>
<proteinExistence type="inferred from homology"/>
<dbReference type="CDD" id="cd00060">
    <property type="entry name" value="FHA"/>
    <property type="match status" value="1"/>
</dbReference>
<dbReference type="GO" id="GO:0005634">
    <property type="term" value="C:nucleus"/>
    <property type="evidence" value="ECO:0007669"/>
    <property type="project" value="TreeGrafter"/>
</dbReference>
<dbReference type="SUPFAM" id="SSF49879">
    <property type="entry name" value="SMAD/FHA domain"/>
    <property type="match status" value="1"/>
</dbReference>
<dbReference type="AlphaFoldDB" id="A0A1Y2G261"/>
<feature type="compositionally biased region" description="Basic residues" evidence="8">
    <location>
        <begin position="742"/>
        <end position="752"/>
    </location>
</feature>
<accession>A0A1Y2G261</accession>
<comment type="caution">
    <text evidence="11">The sequence shown here is derived from an EMBL/GenBank/DDBJ whole genome shotgun (WGS) entry which is preliminary data.</text>
</comment>
<feature type="compositionally biased region" description="Basic and acidic residues" evidence="8">
    <location>
        <begin position="655"/>
        <end position="665"/>
    </location>
</feature>
<keyword evidence="3" id="KW-0808">Transferase</keyword>
<keyword evidence="2" id="KW-0723">Serine/threonine-protein kinase</keyword>
<dbReference type="FunFam" id="1.10.510.10:FF:000571">
    <property type="entry name" value="Maternal embryonic leucine zipper kinase"/>
    <property type="match status" value="1"/>
</dbReference>
<dbReference type="InParanoid" id="A0A1Y2G261"/>
<reference evidence="11 12" key="1">
    <citation type="submission" date="2016-07" db="EMBL/GenBank/DDBJ databases">
        <title>Pervasive Adenine N6-methylation of Active Genes in Fungi.</title>
        <authorList>
            <consortium name="DOE Joint Genome Institute"/>
            <person name="Mondo S.J."/>
            <person name="Dannebaum R.O."/>
            <person name="Kuo R.C."/>
            <person name="Labutti K."/>
            <person name="Haridas S."/>
            <person name="Kuo A."/>
            <person name="Salamov A."/>
            <person name="Ahrendt S.R."/>
            <person name="Lipzen A."/>
            <person name="Sullivan W."/>
            <person name="Andreopoulos W.B."/>
            <person name="Clum A."/>
            <person name="Lindquist E."/>
            <person name="Daum C."/>
            <person name="Ramamoorthy G.K."/>
            <person name="Gryganskyi A."/>
            <person name="Culley D."/>
            <person name="Magnuson J.K."/>
            <person name="James T.Y."/>
            <person name="O'Malley M.A."/>
            <person name="Stajich J.E."/>
            <person name="Spatafora J.W."/>
            <person name="Visel A."/>
            <person name="Grigoriev I.V."/>
        </authorList>
    </citation>
    <scope>NUCLEOTIDE SEQUENCE [LARGE SCALE GENOMIC DNA]</scope>
    <source>
        <strain evidence="11 12">62-1032</strain>
    </source>
</reference>
<feature type="compositionally biased region" description="Low complexity" evidence="8">
    <location>
        <begin position="712"/>
        <end position="722"/>
    </location>
</feature>
<dbReference type="Gene3D" id="1.10.510.10">
    <property type="entry name" value="Transferase(Phosphotransferase) domain 1"/>
    <property type="match status" value="1"/>
</dbReference>
<dbReference type="Pfam" id="PF00069">
    <property type="entry name" value="Pkinase"/>
    <property type="match status" value="1"/>
</dbReference>
<feature type="region of interest" description="Disordered" evidence="8">
    <location>
        <begin position="1"/>
        <end position="29"/>
    </location>
</feature>
<dbReference type="STRING" id="106004.A0A1Y2G261"/>
<dbReference type="FunCoup" id="A0A1Y2G261">
    <property type="interactions" value="481"/>
</dbReference>
<dbReference type="SMART" id="SM00240">
    <property type="entry name" value="FHA"/>
    <property type="match status" value="1"/>
</dbReference>
<evidence type="ECO:0000259" key="9">
    <source>
        <dbReference type="PROSITE" id="PS50006"/>
    </source>
</evidence>
<feature type="compositionally biased region" description="Acidic residues" evidence="8">
    <location>
        <begin position="666"/>
        <end position="681"/>
    </location>
</feature>
<dbReference type="PROSITE" id="PS50011">
    <property type="entry name" value="PROTEIN_KINASE_DOM"/>
    <property type="match status" value="1"/>
</dbReference>
<dbReference type="InterPro" id="IPR000253">
    <property type="entry name" value="FHA_dom"/>
</dbReference>
<dbReference type="PROSITE" id="PS50006">
    <property type="entry name" value="FHA_DOMAIN"/>
    <property type="match status" value="1"/>
</dbReference>
<evidence type="ECO:0000256" key="2">
    <source>
        <dbReference type="ARBA" id="ARBA00022527"/>
    </source>
</evidence>
<dbReference type="InterPro" id="IPR017441">
    <property type="entry name" value="Protein_kinase_ATP_BS"/>
</dbReference>
<keyword evidence="6 7" id="KW-0067">ATP-binding</keyword>
<evidence type="ECO:0000256" key="8">
    <source>
        <dbReference type="SAM" id="MobiDB-lite"/>
    </source>
</evidence>
<keyword evidence="12" id="KW-1185">Reference proteome</keyword>
<evidence type="ECO:0000313" key="11">
    <source>
        <dbReference type="EMBL" id="ORY91469.1"/>
    </source>
</evidence>
<evidence type="ECO:0000313" key="12">
    <source>
        <dbReference type="Proteomes" id="UP000193467"/>
    </source>
</evidence>
<dbReference type="OrthoDB" id="10252171at2759"/>
<protein>
    <submittedName>
        <fullName evidence="11">Kinase-like domain-containing protein</fullName>
    </submittedName>
</protein>
<dbReference type="InterPro" id="IPR000719">
    <property type="entry name" value="Prot_kinase_dom"/>
</dbReference>
<feature type="domain" description="Protein kinase" evidence="10">
    <location>
        <begin position="188"/>
        <end position="450"/>
    </location>
</feature>
<feature type="compositionally biased region" description="Polar residues" evidence="8">
    <location>
        <begin position="572"/>
        <end position="584"/>
    </location>
</feature>
<dbReference type="PANTHER" id="PTHR24345">
    <property type="entry name" value="SERINE/THREONINE-PROTEIN KINASE PLK"/>
    <property type="match status" value="1"/>
</dbReference>
<evidence type="ECO:0000256" key="4">
    <source>
        <dbReference type="ARBA" id="ARBA00022741"/>
    </source>
</evidence>
<feature type="compositionally biased region" description="Pro residues" evidence="8">
    <location>
        <begin position="624"/>
        <end position="637"/>
    </location>
</feature>
<organism evidence="11 12">
    <name type="scientific">Leucosporidium creatinivorum</name>
    <dbReference type="NCBI Taxonomy" id="106004"/>
    <lineage>
        <taxon>Eukaryota</taxon>
        <taxon>Fungi</taxon>
        <taxon>Dikarya</taxon>
        <taxon>Basidiomycota</taxon>
        <taxon>Pucciniomycotina</taxon>
        <taxon>Microbotryomycetes</taxon>
        <taxon>Leucosporidiales</taxon>
        <taxon>Leucosporidium</taxon>
    </lineage>
</organism>
<feature type="domain" description="FHA" evidence="9">
    <location>
        <begin position="79"/>
        <end position="129"/>
    </location>
</feature>
<evidence type="ECO:0000256" key="3">
    <source>
        <dbReference type="ARBA" id="ARBA00022679"/>
    </source>
</evidence>